<dbReference type="InterPro" id="IPR036865">
    <property type="entry name" value="CRAL-TRIO_dom_sf"/>
</dbReference>
<dbReference type="InterPro" id="IPR052432">
    <property type="entry name" value="PITP/CRAL-TRIO"/>
</dbReference>
<dbReference type="SMART" id="SM00516">
    <property type="entry name" value="SEC14"/>
    <property type="match status" value="1"/>
</dbReference>
<dbReference type="PANTHER" id="PTHR46590:SF6">
    <property type="entry name" value="CRAL-TRIO DOMAIN-CONTAINING PROTEIN C365.01"/>
    <property type="match status" value="1"/>
</dbReference>
<evidence type="ECO:0000313" key="2">
    <source>
        <dbReference type="EMBL" id="ORY87111.1"/>
    </source>
</evidence>
<feature type="domain" description="CRAL-TRIO" evidence="1">
    <location>
        <begin position="110"/>
        <end position="272"/>
    </location>
</feature>
<dbReference type="OrthoDB" id="75724at2759"/>
<dbReference type="Proteomes" id="UP000193685">
    <property type="component" value="Unassembled WGS sequence"/>
</dbReference>
<reference evidence="2 3" key="1">
    <citation type="submission" date="2016-07" db="EMBL/GenBank/DDBJ databases">
        <title>Pervasive Adenine N6-methylation of Active Genes in Fungi.</title>
        <authorList>
            <consortium name="DOE Joint Genome Institute"/>
            <person name="Mondo S.J."/>
            <person name="Dannebaum R.O."/>
            <person name="Kuo R.C."/>
            <person name="Labutti K."/>
            <person name="Haridas S."/>
            <person name="Kuo A."/>
            <person name="Salamov A."/>
            <person name="Ahrendt S.R."/>
            <person name="Lipzen A."/>
            <person name="Sullivan W."/>
            <person name="Andreopoulos W.B."/>
            <person name="Clum A."/>
            <person name="Lindquist E."/>
            <person name="Daum C."/>
            <person name="Ramamoorthy G.K."/>
            <person name="Gryganskyi A."/>
            <person name="Culley D."/>
            <person name="Magnuson J.K."/>
            <person name="James T.Y."/>
            <person name="O'Malley M.A."/>
            <person name="Stajich J.E."/>
            <person name="Spatafora J.W."/>
            <person name="Visel A."/>
            <person name="Grigoriev I.V."/>
        </authorList>
    </citation>
    <scope>NUCLEOTIDE SEQUENCE [LARGE SCALE GENOMIC DNA]</scope>
    <source>
        <strain evidence="2 3">12-1054</strain>
    </source>
</reference>
<sequence length="355" mass="40747">MSLVATLPDDKLEILKTAWTQLFTRLTNDSTTLSHWQTTFPDEASSTPDEASKHMLYELFDLAAFDDMDHTMLRYLRARKYNVDAALKMMIDTLIWRKTMDIRKIMQEGEEALENRLVDAGMYFIWGQDKQGRPIVFLNVGSFLPTHNKQEIDSFTRYLVYHMETARFFIGTKGVMALADLSDFGKKNIDMEMAKVFAALFQNHYPEILGQALVVGSGFKMMVFEGAYSVIKMFLDPEVRRKIAFGKTKDIPDYIQADFIPTSLNGTFVEKKIRQEAPAASPPREVDVVALKQRQSEAITAFKDLPWGAQRDAKKLELRKLWLDMAASRPQNLYQRLGLITEEGVNWDRALQTSK</sequence>
<organism evidence="2 3">
    <name type="scientific">Protomyces lactucae-debilis</name>
    <dbReference type="NCBI Taxonomy" id="2754530"/>
    <lineage>
        <taxon>Eukaryota</taxon>
        <taxon>Fungi</taxon>
        <taxon>Dikarya</taxon>
        <taxon>Ascomycota</taxon>
        <taxon>Taphrinomycotina</taxon>
        <taxon>Taphrinomycetes</taxon>
        <taxon>Taphrinales</taxon>
        <taxon>Protomycetaceae</taxon>
        <taxon>Protomyces</taxon>
    </lineage>
</organism>
<dbReference type="EMBL" id="MCFI01000002">
    <property type="protein sequence ID" value="ORY87111.1"/>
    <property type="molecule type" value="Genomic_DNA"/>
</dbReference>
<name>A0A1Y2FSX9_PROLT</name>
<dbReference type="CDD" id="cd00170">
    <property type="entry name" value="SEC14"/>
    <property type="match status" value="1"/>
</dbReference>
<dbReference type="InterPro" id="IPR001251">
    <property type="entry name" value="CRAL-TRIO_dom"/>
</dbReference>
<dbReference type="InterPro" id="IPR011074">
    <property type="entry name" value="CRAL/TRIO_N_dom"/>
</dbReference>
<comment type="caution">
    <text evidence="2">The sequence shown here is derived from an EMBL/GenBank/DDBJ whole genome shotgun (WGS) entry which is preliminary data.</text>
</comment>
<accession>A0A1Y2FSX9</accession>
<dbReference type="PANTHER" id="PTHR46590">
    <property type="entry name" value="PHOSPHATIDYLINOSITOL TRANSFER PROTEIN CSR1-RELATED"/>
    <property type="match status" value="1"/>
</dbReference>
<dbReference type="AlphaFoldDB" id="A0A1Y2FSX9"/>
<protein>
    <submittedName>
        <fullName evidence="2">CRAL-TRIO domain-containing protein</fullName>
    </submittedName>
</protein>
<dbReference type="Pfam" id="PF00650">
    <property type="entry name" value="CRAL_TRIO"/>
    <property type="match status" value="1"/>
</dbReference>
<dbReference type="Pfam" id="PF03765">
    <property type="entry name" value="CRAL_TRIO_N"/>
    <property type="match status" value="1"/>
</dbReference>
<dbReference type="SUPFAM" id="SSF46938">
    <property type="entry name" value="CRAL/TRIO N-terminal domain"/>
    <property type="match status" value="1"/>
</dbReference>
<dbReference type="PROSITE" id="PS50191">
    <property type="entry name" value="CRAL_TRIO"/>
    <property type="match status" value="1"/>
</dbReference>
<gene>
    <name evidence="2" type="ORF">BCR37DRAFT_401838</name>
</gene>
<keyword evidence="3" id="KW-1185">Reference proteome</keyword>
<proteinExistence type="predicted"/>
<evidence type="ECO:0000313" key="3">
    <source>
        <dbReference type="Proteomes" id="UP000193685"/>
    </source>
</evidence>
<dbReference type="SMART" id="SM01100">
    <property type="entry name" value="CRAL_TRIO_N"/>
    <property type="match status" value="1"/>
</dbReference>
<dbReference type="InterPro" id="IPR036273">
    <property type="entry name" value="CRAL/TRIO_N_dom_sf"/>
</dbReference>
<dbReference type="GeneID" id="63788459"/>
<dbReference type="RefSeq" id="XP_040727967.1">
    <property type="nucleotide sequence ID" value="XM_040871860.1"/>
</dbReference>
<dbReference type="OMA" id="MYFIWGQ"/>
<dbReference type="SUPFAM" id="SSF52087">
    <property type="entry name" value="CRAL/TRIO domain"/>
    <property type="match status" value="1"/>
</dbReference>
<evidence type="ECO:0000259" key="1">
    <source>
        <dbReference type="PROSITE" id="PS50191"/>
    </source>
</evidence>
<dbReference type="Gene3D" id="3.40.525.10">
    <property type="entry name" value="CRAL-TRIO lipid binding domain"/>
    <property type="match status" value="1"/>
</dbReference>